<proteinExistence type="predicted"/>
<reference evidence="1" key="1">
    <citation type="journal article" date="2019" name="bioRxiv">
        <title>The Genome of the Zebra Mussel, Dreissena polymorpha: A Resource for Invasive Species Research.</title>
        <authorList>
            <person name="McCartney M.A."/>
            <person name="Auch B."/>
            <person name="Kono T."/>
            <person name="Mallez S."/>
            <person name="Zhang Y."/>
            <person name="Obille A."/>
            <person name="Becker A."/>
            <person name="Abrahante J.E."/>
            <person name="Garbe J."/>
            <person name="Badalamenti J.P."/>
            <person name="Herman A."/>
            <person name="Mangelson H."/>
            <person name="Liachko I."/>
            <person name="Sullivan S."/>
            <person name="Sone E.D."/>
            <person name="Koren S."/>
            <person name="Silverstein K.A.T."/>
            <person name="Beckman K.B."/>
            <person name="Gohl D.M."/>
        </authorList>
    </citation>
    <scope>NUCLEOTIDE SEQUENCE</scope>
    <source>
        <strain evidence="1">Duluth1</strain>
        <tissue evidence="1">Whole animal</tissue>
    </source>
</reference>
<gene>
    <name evidence="1" type="ORF">DPMN_075794</name>
</gene>
<dbReference type="Proteomes" id="UP000828390">
    <property type="component" value="Unassembled WGS sequence"/>
</dbReference>
<evidence type="ECO:0000313" key="2">
    <source>
        <dbReference type="Proteomes" id="UP000828390"/>
    </source>
</evidence>
<evidence type="ECO:0000313" key="1">
    <source>
        <dbReference type="EMBL" id="KAH3700814.1"/>
    </source>
</evidence>
<dbReference type="AlphaFoldDB" id="A0A9D3YHN0"/>
<comment type="caution">
    <text evidence="1">The sequence shown here is derived from an EMBL/GenBank/DDBJ whole genome shotgun (WGS) entry which is preliminary data.</text>
</comment>
<name>A0A9D3YHN0_DREPO</name>
<protein>
    <submittedName>
        <fullName evidence="1">Uncharacterized protein</fullName>
    </submittedName>
</protein>
<organism evidence="1 2">
    <name type="scientific">Dreissena polymorpha</name>
    <name type="common">Zebra mussel</name>
    <name type="synonym">Mytilus polymorpha</name>
    <dbReference type="NCBI Taxonomy" id="45954"/>
    <lineage>
        <taxon>Eukaryota</taxon>
        <taxon>Metazoa</taxon>
        <taxon>Spiralia</taxon>
        <taxon>Lophotrochozoa</taxon>
        <taxon>Mollusca</taxon>
        <taxon>Bivalvia</taxon>
        <taxon>Autobranchia</taxon>
        <taxon>Heteroconchia</taxon>
        <taxon>Euheterodonta</taxon>
        <taxon>Imparidentia</taxon>
        <taxon>Neoheterodontei</taxon>
        <taxon>Myida</taxon>
        <taxon>Dreissenoidea</taxon>
        <taxon>Dreissenidae</taxon>
        <taxon>Dreissena</taxon>
    </lineage>
</organism>
<reference evidence="1" key="2">
    <citation type="submission" date="2020-11" db="EMBL/GenBank/DDBJ databases">
        <authorList>
            <person name="McCartney M.A."/>
            <person name="Auch B."/>
            <person name="Kono T."/>
            <person name="Mallez S."/>
            <person name="Becker A."/>
            <person name="Gohl D.M."/>
            <person name="Silverstein K.A.T."/>
            <person name="Koren S."/>
            <person name="Bechman K.B."/>
            <person name="Herman A."/>
            <person name="Abrahante J.E."/>
            <person name="Garbe J."/>
        </authorList>
    </citation>
    <scope>NUCLEOTIDE SEQUENCE</scope>
    <source>
        <strain evidence="1">Duluth1</strain>
        <tissue evidence="1">Whole animal</tissue>
    </source>
</reference>
<sequence>MYLFFPDADIELRYQIVLCSRSIARFVDVDVLAGQLRAERILGDFKKHEIEQEHDFEEKAALLVLEVINERYENVLKFTKCLRDLNQVVADQIAVTTGYSYVGMYN</sequence>
<dbReference type="EMBL" id="JAIWYP010000015">
    <property type="protein sequence ID" value="KAH3700814.1"/>
    <property type="molecule type" value="Genomic_DNA"/>
</dbReference>
<keyword evidence="2" id="KW-1185">Reference proteome</keyword>
<accession>A0A9D3YHN0</accession>